<dbReference type="Proteomes" id="UP000451233">
    <property type="component" value="Unassembled WGS sequence"/>
</dbReference>
<dbReference type="Pfam" id="PF00753">
    <property type="entry name" value="Lactamase_B"/>
    <property type="match status" value="1"/>
</dbReference>
<name>A0A7K1XVG9_9SPHI</name>
<evidence type="ECO:0000313" key="4">
    <source>
        <dbReference type="Proteomes" id="UP000451233"/>
    </source>
</evidence>
<reference evidence="3 4" key="1">
    <citation type="submission" date="2019-11" db="EMBL/GenBank/DDBJ databases">
        <title>Pedobacter sp. HMF7056 Genome sequencing and assembly.</title>
        <authorList>
            <person name="Kang H."/>
            <person name="Kim H."/>
            <person name="Joh K."/>
        </authorList>
    </citation>
    <scope>NUCLEOTIDE SEQUENCE [LARGE SCALE GENOMIC DNA]</scope>
    <source>
        <strain evidence="3 4">HMF7056</strain>
    </source>
</reference>
<dbReference type="SMART" id="SM00849">
    <property type="entry name" value="Lactamase_B"/>
    <property type="match status" value="1"/>
</dbReference>
<dbReference type="InterPro" id="IPR001279">
    <property type="entry name" value="Metallo-B-lactamas"/>
</dbReference>
<dbReference type="InterPro" id="IPR036866">
    <property type="entry name" value="RibonucZ/Hydroxyglut_hydro"/>
</dbReference>
<dbReference type="GO" id="GO:0070813">
    <property type="term" value="P:hydrogen sulfide metabolic process"/>
    <property type="evidence" value="ECO:0007669"/>
    <property type="project" value="TreeGrafter"/>
</dbReference>
<keyword evidence="4" id="KW-1185">Reference proteome</keyword>
<dbReference type="GO" id="GO:0050313">
    <property type="term" value="F:sulfur dioxygenase activity"/>
    <property type="evidence" value="ECO:0007669"/>
    <property type="project" value="InterPro"/>
</dbReference>
<keyword evidence="3" id="KW-0378">Hydrolase</keyword>
<dbReference type="InterPro" id="IPR051682">
    <property type="entry name" value="Mito_Persulfide_Diox"/>
</dbReference>
<accession>A0A7K1XVG9</accession>
<evidence type="ECO:0000259" key="2">
    <source>
        <dbReference type="PROSITE" id="PS50206"/>
    </source>
</evidence>
<dbReference type="FunFam" id="3.60.15.10:FF:000030">
    <property type="entry name" value="Metallo-beta-lactamase family protein"/>
    <property type="match status" value="1"/>
</dbReference>
<protein>
    <submittedName>
        <fullName evidence="3">MBL fold metallo-hydrolase</fullName>
    </submittedName>
</protein>
<organism evidence="3 4">
    <name type="scientific">Hufsiella ginkgonis</name>
    <dbReference type="NCBI Taxonomy" id="2695274"/>
    <lineage>
        <taxon>Bacteria</taxon>
        <taxon>Pseudomonadati</taxon>
        <taxon>Bacteroidota</taxon>
        <taxon>Sphingobacteriia</taxon>
        <taxon>Sphingobacteriales</taxon>
        <taxon>Sphingobacteriaceae</taxon>
        <taxon>Hufsiella</taxon>
    </lineage>
</organism>
<dbReference type="InterPro" id="IPR001763">
    <property type="entry name" value="Rhodanese-like_dom"/>
</dbReference>
<feature type="domain" description="Rhodanese" evidence="2">
    <location>
        <begin position="264"/>
        <end position="349"/>
    </location>
</feature>
<dbReference type="InterPro" id="IPR036873">
    <property type="entry name" value="Rhodanese-like_dom_sf"/>
</dbReference>
<dbReference type="CDD" id="cd07724">
    <property type="entry name" value="POD-like_MBL-fold"/>
    <property type="match status" value="1"/>
</dbReference>
<dbReference type="SUPFAM" id="SSF52821">
    <property type="entry name" value="Rhodanese/Cell cycle control phosphatase"/>
    <property type="match status" value="2"/>
</dbReference>
<feature type="domain" description="Rhodanese" evidence="2">
    <location>
        <begin position="361"/>
        <end position="451"/>
    </location>
</feature>
<dbReference type="GO" id="GO:0016787">
    <property type="term" value="F:hydrolase activity"/>
    <property type="evidence" value="ECO:0007669"/>
    <property type="project" value="UniProtKB-KW"/>
</dbReference>
<dbReference type="EMBL" id="WVHS01000002">
    <property type="protein sequence ID" value="MXV15005.1"/>
    <property type="molecule type" value="Genomic_DNA"/>
</dbReference>
<dbReference type="Pfam" id="PF00581">
    <property type="entry name" value="Rhodanese"/>
    <property type="match status" value="1"/>
</dbReference>
<gene>
    <name evidence="3" type="ORF">GS398_06815</name>
</gene>
<evidence type="ECO:0000256" key="1">
    <source>
        <dbReference type="ARBA" id="ARBA00022723"/>
    </source>
</evidence>
<dbReference type="PROSITE" id="PS50206">
    <property type="entry name" value="RHODANESE_3"/>
    <property type="match status" value="2"/>
</dbReference>
<dbReference type="Gene3D" id="3.40.250.10">
    <property type="entry name" value="Rhodanese-like domain"/>
    <property type="match status" value="2"/>
</dbReference>
<keyword evidence="1" id="KW-0479">Metal-binding</keyword>
<dbReference type="RefSeq" id="WP_160906029.1">
    <property type="nucleotide sequence ID" value="NZ_WVHS01000002.1"/>
</dbReference>
<dbReference type="PANTHER" id="PTHR43084:SF1">
    <property type="entry name" value="PERSULFIDE DIOXYGENASE ETHE1, MITOCHONDRIAL"/>
    <property type="match status" value="1"/>
</dbReference>
<dbReference type="AlphaFoldDB" id="A0A7K1XVG9"/>
<dbReference type="PANTHER" id="PTHR43084">
    <property type="entry name" value="PERSULFIDE DIOXYGENASE ETHE1"/>
    <property type="match status" value="1"/>
</dbReference>
<comment type="caution">
    <text evidence="3">The sequence shown here is derived from an EMBL/GenBank/DDBJ whole genome shotgun (WGS) entry which is preliminary data.</text>
</comment>
<dbReference type="SUPFAM" id="SSF56281">
    <property type="entry name" value="Metallo-hydrolase/oxidoreductase"/>
    <property type="match status" value="1"/>
</dbReference>
<dbReference type="InterPro" id="IPR044528">
    <property type="entry name" value="POD-like_MBL-fold"/>
</dbReference>
<proteinExistence type="predicted"/>
<dbReference type="GO" id="GO:0006749">
    <property type="term" value="P:glutathione metabolic process"/>
    <property type="evidence" value="ECO:0007669"/>
    <property type="project" value="InterPro"/>
</dbReference>
<evidence type="ECO:0000313" key="3">
    <source>
        <dbReference type="EMBL" id="MXV15005.1"/>
    </source>
</evidence>
<sequence>MVIEQFYDKGLAHSSYAVISSGEMVVIDPARDPQPYLDWAIANQAVLTGVIETHPHADFVSSHLELHQQTGAPIYASKLVDAGYPHITFDEGDEIRLGTVLLRAINTPGHSPDSICILVIGESGKEHAIFTGDTLFAGDVGRPDLRENAGSITARKEELAKDMYHSTREKLLTLPDEVLVYPSHGPGSLCGKNMSPELFSTIGKERVSNYALQDMTETAFVQLITADQPFTPAYFEFDVTINRNGAAPFKQSISAIPQVAVEDLPPGALEIDTRPGGDYKARHRAGSFNIPDGNSFETWLGSVVAPNEPFYLLAGSVNALQTALTRAAKIGYEKQVTGTVVAAAPGTTTSPLLDLDHFKKHMDDYTIVDVRNSGEHSAGKIFENALLLPLPDLRKHLDRIPAGKPVIVHCAGGYRSAIGSSIIAEALAETAVYDLGEAVTGFTGTVAKASSPAVT</sequence>
<dbReference type="SMART" id="SM00450">
    <property type="entry name" value="RHOD"/>
    <property type="match status" value="1"/>
</dbReference>
<dbReference type="GO" id="GO:0046872">
    <property type="term" value="F:metal ion binding"/>
    <property type="evidence" value="ECO:0007669"/>
    <property type="project" value="UniProtKB-KW"/>
</dbReference>
<dbReference type="Gene3D" id="3.60.15.10">
    <property type="entry name" value="Ribonuclease Z/Hydroxyacylglutathione hydrolase-like"/>
    <property type="match status" value="1"/>
</dbReference>